<feature type="transmembrane region" description="Helical" evidence="6">
    <location>
        <begin position="740"/>
        <end position="760"/>
    </location>
</feature>
<evidence type="ECO:0000256" key="4">
    <source>
        <dbReference type="ARBA" id="ARBA00023136"/>
    </source>
</evidence>
<dbReference type="Pfam" id="PF07690">
    <property type="entry name" value="MFS_1"/>
    <property type="match status" value="1"/>
</dbReference>
<dbReference type="PANTHER" id="PTHR31212:SF4">
    <property type="entry name" value="ALPHA-KETOGLUTARATE-DEPENDENT DIOXYGENASE ALKB HOMOLOG 3"/>
    <property type="match status" value="1"/>
</dbReference>
<reference evidence="9 10" key="1">
    <citation type="submission" date="2016-08" db="EMBL/GenBank/DDBJ databases">
        <authorList>
            <consortium name="Lentinula edodes genome sequencing consortium"/>
            <person name="Sakamoto Y."/>
            <person name="Nakade K."/>
            <person name="Sato S."/>
            <person name="Yoshida Y."/>
            <person name="Miyazaki K."/>
            <person name="Natsume S."/>
            <person name="Konno N."/>
        </authorList>
    </citation>
    <scope>NUCLEOTIDE SEQUENCE [LARGE SCALE GENOMIC DNA]</scope>
    <source>
        <strain evidence="9 10">NBRC 111202</strain>
    </source>
</reference>
<feature type="region of interest" description="Disordered" evidence="5">
    <location>
        <begin position="51"/>
        <end position="100"/>
    </location>
</feature>
<dbReference type="InterPro" id="IPR005123">
    <property type="entry name" value="Oxoglu/Fe-dep_dioxygenase_dom"/>
</dbReference>
<dbReference type="InterPro" id="IPR020846">
    <property type="entry name" value="MFS_dom"/>
</dbReference>
<feature type="transmembrane region" description="Helical" evidence="6">
    <location>
        <begin position="781"/>
        <end position="801"/>
    </location>
</feature>
<accession>A0A1Q3EGH5</accession>
<evidence type="ECO:0000256" key="2">
    <source>
        <dbReference type="ARBA" id="ARBA00022692"/>
    </source>
</evidence>
<comment type="caution">
    <text evidence="9">The sequence shown here is derived from an EMBL/GenBank/DDBJ whole genome shotgun (WGS) entry which is preliminary data.</text>
</comment>
<evidence type="ECO:0000256" key="3">
    <source>
        <dbReference type="ARBA" id="ARBA00022989"/>
    </source>
</evidence>
<name>A0A1Q3EGH5_LENED</name>
<dbReference type="InterPro" id="IPR037151">
    <property type="entry name" value="AlkB-like_sf"/>
</dbReference>
<evidence type="ECO:0000313" key="10">
    <source>
        <dbReference type="Proteomes" id="UP000188533"/>
    </source>
</evidence>
<feature type="transmembrane region" description="Helical" evidence="6">
    <location>
        <begin position="544"/>
        <end position="566"/>
    </location>
</feature>
<dbReference type="InterPro" id="IPR036259">
    <property type="entry name" value="MFS_trans_sf"/>
</dbReference>
<reference evidence="9 10" key="2">
    <citation type="submission" date="2017-02" db="EMBL/GenBank/DDBJ databases">
        <title>A genome survey and senescence transcriptome analysis in Lentinula edodes.</title>
        <authorList>
            <person name="Sakamoto Y."/>
            <person name="Nakade K."/>
            <person name="Sato S."/>
            <person name="Yoshida Y."/>
            <person name="Miyazaki K."/>
            <person name="Natsume S."/>
            <person name="Konno N."/>
        </authorList>
    </citation>
    <scope>NUCLEOTIDE SEQUENCE [LARGE SCALE GENOMIC DNA]</scope>
    <source>
        <strain evidence="9 10">NBRC 111202</strain>
    </source>
</reference>
<proteinExistence type="predicted"/>
<dbReference type="InterPro" id="IPR001958">
    <property type="entry name" value="Tet-R_TetA/multi-R_MdtG-like"/>
</dbReference>
<dbReference type="SUPFAM" id="SSF103473">
    <property type="entry name" value="MFS general substrate transporter"/>
    <property type="match status" value="1"/>
</dbReference>
<dbReference type="AlphaFoldDB" id="A0A1Q3EGH5"/>
<dbReference type="GO" id="GO:0006307">
    <property type="term" value="P:DNA alkylation repair"/>
    <property type="evidence" value="ECO:0007669"/>
    <property type="project" value="InterPro"/>
</dbReference>
<dbReference type="PANTHER" id="PTHR31212">
    <property type="entry name" value="ALPHA-KETOGLUTARATE-DEPENDENT DIOXYGENASE ALKB HOMOLOG 3"/>
    <property type="match status" value="1"/>
</dbReference>
<dbReference type="InterPro" id="IPR011701">
    <property type="entry name" value="MFS"/>
</dbReference>
<keyword evidence="2 6" id="KW-0812">Transmembrane</keyword>
<feature type="compositionally biased region" description="Low complexity" evidence="5">
    <location>
        <begin position="81"/>
        <end position="96"/>
    </location>
</feature>
<gene>
    <name evidence="9" type="ORF">LENED_008203</name>
</gene>
<feature type="transmembrane region" description="Helical" evidence="6">
    <location>
        <begin position="813"/>
        <end position="834"/>
    </location>
</feature>
<dbReference type="Gene3D" id="2.60.120.590">
    <property type="entry name" value="Alpha-ketoglutarate-dependent dioxygenase AlkB-like"/>
    <property type="match status" value="1"/>
</dbReference>
<dbReference type="PRINTS" id="PR01035">
    <property type="entry name" value="TCRTETA"/>
</dbReference>
<dbReference type="PROSITE" id="PS50850">
    <property type="entry name" value="MFS"/>
    <property type="match status" value="1"/>
</dbReference>
<dbReference type="Pfam" id="PF13532">
    <property type="entry name" value="2OG-FeII_Oxy_2"/>
    <property type="match status" value="1"/>
</dbReference>
<feature type="transmembrane region" description="Helical" evidence="6">
    <location>
        <begin position="578"/>
        <end position="598"/>
    </location>
</feature>
<dbReference type="EMBL" id="BDGU01000315">
    <property type="protein sequence ID" value="GAW06291.1"/>
    <property type="molecule type" value="Genomic_DNA"/>
</dbReference>
<dbReference type="InterPro" id="IPR027450">
    <property type="entry name" value="AlkB-like"/>
</dbReference>
<dbReference type="GO" id="GO:0016020">
    <property type="term" value="C:membrane"/>
    <property type="evidence" value="ECO:0007669"/>
    <property type="project" value="UniProtKB-SubCell"/>
</dbReference>
<feature type="transmembrane region" description="Helical" evidence="6">
    <location>
        <begin position="668"/>
        <end position="687"/>
    </location>
</feature>
<dbReference type="Proteomes" id="UP000188533">
    <property type="component" value="Unassembled WGS sequence"/>
</dbReference>
<dbReference type="InterPro" id="IPR032854">
    <property type="entry name" value="ALKBH3"/>
</dbReference>
<comment type="subcellular location">
    <subcellularLocation>
        <location evidence="1">Membrane</location>
        <topology evidence="1">Multi-pass membrane protein</topology>
    </subcellularLocation>
</comment>
<feature type="transmembrane region" description="Helical" evidence="6">
    <location>
        <begin position="618"/>
        <end position="634"/>
    </location>
</feature>
<feature type="domain" description="Fe2OG dioxygenase" evidence="8">
    <location>
        <begin position="263"/>
        <end position="385"/>
    </location>
</feature>
<protein>
    <submittedName>
        <fullName evidence="9">Grf zinc finger family protein</fullName>
    </submittedName>
</protein>
<feature type="transmembrane region" description="Helical" evidence="6">
    <location>
        <begin position="699"/>
        <end position="720"/>
    </location>
</feature>
<evidence type="ECO:0000256" key="1">
    <source>
        <dbReference type="ARBA" id="ARBA00004141"/>
    </source>
</evidence>
<evidence type="ECO:0000259" key="8">
    <source>
        <dbReference type="PROSITE" id="PS51471"/>
    </source>
</evidence>
<dbReference type="Gene3D" id="1.20.1250.20">
    <property type="entry name" value="MFS general substrate transporter like domains"/>
    <property type="match status" value="1"/>
</dbReference>
<dbReference type="SUPFAM" id="SSF51197">
    <property type="entry name" value="Clavaminate synthase-like"/>
    <property type="match status" value="1"/>
</dbReference>
<organism evidence="9 10">
    <name type="scientific">Lentinula edodes</name>
    <name type="common">Shiitake mushroom</name>
    <name type="synonym">Lentinus edodes</name>
    <dbReference type="NCBI Taxonomy" id="5353"/>
    <lineage>
        <taxon>Eukaryota</taxon>
        <taxon>Fungi</taxon>
        <taxon>Dikarya</taxon>
        <taxon>Basidiomycota</taxon>
        <taxon>Agaricomycotina</taxon>
        <taxon>Agaricomycetes</taxon>
        <taxon>Agaricomycetidae</taxon>
        <taxon>Agaricales</taxon>
        <taxon>Marasmiineae</taxon>
        <taxon>Omphalotaceae</taxon>
        <taxon>Lentinula</taxon>
    </lineage>
</organism>
<dbReference type="CDD" id="cd17330">
    <property type="entry name" value="MFS_SLC46_TetA_like"/>
    <property type="match status" value="1"/>
</dbReference>
<evidence type="ECO:0000259" key="7">
    <source>
        <dbReference type="PROSITE" id="PS50850"/>
    </source>
</evidence>
<dbReference type="PROSITE" id="PS51471">
    <property type="entry name" value="FE2OG_OXY"/>
    <property type="match status" value="1"/>
</dbReference>
<evidence type="ECO:0000313" key="9">
    <source>
        <dbReference type="EMBL" id="GAW06291.1"/>
    </source>
</evidence>
<dbReference type="GO" id="GO:0051213">
    <property type="term" value="F:dioxygenase activity"/>
    <property type="evidence" value="ECO:0007669"/>
    <property type="project" value="InterPro"/>
</dbReference>
<evidence type="ECO:0000256" key="5">
    <source>
        <dbReference type="SAM" id="MobiDB-lite"/>
    </source>
</evidence>
<dbReference type="GO" id="GO:0022857">
    <property type="term" value="F:transmembrane transporter activity"/>
    <property type="evidence" value="ECO:0007669"/>
    <property type="project" value="InterPro"/>
</dbReference>
<keyword evidence="4 6" id="KW-0472">Membrane</keyword>
<keyword evidence="3 6" id="KW-1133">Transmembrane helix</keyword>
<evidence type="ECO:0000256" key="6">
    <source>
        <dbReference type="SAM" id="Phobius"/>
    </source>
</evidence>
<sequence>MADEQDTDTLLALVSSLTHKGHSTEVMLDALVQAEGNPELASQILNRGHLGSEVPAGKKRKRASGLDSWLKGPNHAKPVSRHASSSSSAGPSSNPPIRKVNRGVDLMAVLKQPPPSKKPAPRKPTLILNSPQMVAEHTPCTMHLSVLPLQLASKLFYSLEQSSRDWQRNKWWLFDRLVESPHRTAFFVRKTDGVSDDETWHESAQYWYNGRKTDPPDIFSSEMEEACGIIERLVTEEIRRRPYRYPLEWAGGDVNSTNDLIWRANVAASNRYEGRNESVGWHSDHMTYLGPHCTIASLSLGTRRMFSLRETVPLHDTEIRGAQTFNIPLPHNSLVIMHASCQERFKHCVPPQSAMDVYRPTHPRIPGGPIEPFNCRINITFRFYRPDFKPPSIPLCKCGIPTVLRPDMKNQRDGQEGKYWWTCFAGAQDDGKSCGMWKVMDMEAEGRGPTVGNMQKTEASSSRELLIFPYINEFVSRLHLSEDPSQIGFYSGAIESVFALSQLVAIYPWSSLSDSIGRRPVIIVGTLGLTISTLFFGVSRSFLAAMVARALAGLFSGNVSVIPTVLCEITDPENESFIFPFFGIFWPLGMVLGPLIGGSLSDIALKFPTVFDYAVLKAYPYFLPSLVVAAINFAGMLSAYCFLQETLFVLFCYTPIQKGGLGLQTSQIGYALAISGVAAAFFQLVLMPTLLRRVDHAKCYHFTIAIWPAVFVMLPSLNIFARYMTDETNGNLDENASAMLWVGIGFVLVFAKIGFLPYTINTLLVKKYGPSTSSLGASNGLLQFFICLSRSFSPFLSSSIFVVSVENDLFMGYGWAILLSVISMGSIHFSGCIMEESKRLRS</sequence>
<feature type="domain" description="Major facilitator superfamily (MFS) profile" evidence="7">
    <location>
        <begin position="448"/>
        <end position="842"/>
    </location>
</feature>
<keyword evidence="10" id="KW-1185">Reference proteome</keyword>
<feature type="transmembrane region" description="Helical" evidence="6">
    <location>
        <begin position="521"/>
        <end position="538"/>
    </location>
</feature>